<feature type="domain" description="Transcriptional regulator SgrR N-terminal HTH" evidence="3">
    <location>
        <begin position="11"/>
        <end position="104"/>
    </location>
</feature>
<dbReference type="AlphaFoldDB" id="A0A3S9AAP6"/>
<protein>
    <submittedName>
        <fullName evidence="4">ABC transporter substrate-binding protein</fullName>
    </submittedName>
</protein>
<dbReference type="OrthoDB" id="5894719at2"/>
<dbReference type="Gene3D" id="3.40.190.10">
    <property type="entry name" value="Periplasmic binding protein-like II"/>
    <property type="match status" value="1"/>
</dbReference>
<dbReference type="PANTHER" id="PTHR30290:SF72">
    <property type="entry name" value="HTH-TYPE TRANSCRIPTIONAL REGULATOR SGRR"/>
    <property type="match status" value="1"/>
</dbReference>
<dbReference type="InterPro" id="IPR025370">
    <property type="entry name" value="SgrR_HTH_N"/>
</dbReference>
<dbReference type="RefSeq" id="WP_126018675.1">
    <property type="nucleotide sequence ID" value="NZ_CP034437.1"/>
</dbReference>
<dbReference type="Gene3D" id="3.10.105.10">
    <property type="entry name" value="Dipeptide-binding Protein, Domain 3"/>
    <property type="match status" value="1"/>
</dbReference>
<dbReference type="KEGG" id="palb:EJC50_25765"/>
<keyword evidence="5" id="KW-1185">Reference proteome</keyword>
<dbReference type="SUPFAM" id="SSF53850">
    <property type="entry name" value="Periplasmic binding protein-like II"/>
    <property type="match status" value="1"/>
</dbReference>
<evidence type="ECO:0000259" key="2">
    <source>
        <dbReference type="Pfam" id="PF00496"/>
    </source>
</evidence>
<dbReference type="GO" id="GO:0015833">
    <property type="term" value="P:peptide transport"/>
    <property type="evidence" value="ECO:0007669"/>
    <property type="project" value="TreeGrafter"/>
</dbReference>
<dbReference type="PANTHER" id="PTHR30290">
    <property type="entry name" value="PERIPLASMIC BINDING COMPONENT OF ABC TRANSPORTER"/>
    <property type="match status" value="1"/>
</dbReference>
<dbReference type="EMBL" id="CP034437">
    <property type="protein sequence ID" value="AZN42716.1"/>
    <property type="molecule type" value="Genomic_DNA"/>
</dbReference>
<feature type="domain" description="Solute-binding protein family 5" evidence="2">
    <location>
        <begin position="180"/>
        <end position="500"/>
    </location>
</feature>
<dbReference type="InterPro" id="IPR000914">
    <property type="entry name" value="SBP_5_dom"/>
</dbReference>
<keyword evidence="1" id="KW-0238">DNA-binding</keyword>
<reference evidence="5" key="1">
    <citation type="submission" date="2018-12" db="EMBL/GenBank/DDBJ databases">
        <title>Genome sequence of Peanibacillus sp.</title>
        <authorList>
            <person name="Subramani G."/>
            <person name="Srinivasan S."/>
            <person name="Kim M.K."/>
        </authorList>
    </citation>
    <scope>NUCLEOTIDE SEQUENCE [LARGE SCALE GENOMIC DNA]</scope>
    <source>
        <strain evidence="5">18JY67-1</strain>
    </source>
</reference>
<sequence length="608" mass="69501">MQSGTAERYLDLYHRFAGETSIGTPIEVSLEDLADVLFCTTRNVKLILRKMEEEGLIAWQPGRGRGNRSRLVFQSERDVMLLDLARRMAQRGEYKLAFELIHKHGIGSQVKERFTDWLNHHFGYRAEVEDGKRLVDTLRMPVHYPIVTLDPGDVYFSFDAHIIRQVFDGLVALDTATGRVVPALAHAWECNSDATVWQFHLRKGVHFHNGHPLTVEDVLFTLERLRADMPHSWVLRSVLTIKAVGPRTIRIELAKPNRIFHRFMCSTTASIVPKEAVLKEGEAFWQSPVGTGPFMITEWNEGRLMLAANPSYYLGRAHLDGVEIAFMPPEHGVSSRKCWEKLLVDHNSQEQHSDMDLDSVEVLSQGCTLITWNMGRLGPQQSPLFRKAIDLLIDRKRMIEELGEERMYPAHGFRPDEHTPYRSVRYNPAEADMLLRAAGYDGTPITLFAGSSYREDTAWIQARCAEHGIPVNIRIQDGIDYKRRRNVKEADCVLYNIVLDQDEVCEVESYEQQGSFLKEHLHPEFFEWSKQQIDLALAAKTDDERRIQLGQIEERLREESYVLFLIHRKNNAAYQPGLKGITVSPLGWIDFKDVWVQSAGQVALGGGG</sequence>
<accession>A0A3S9AAP6</accession>
<evidence type="ECO:0000313" key="4">
    <source>
        <dbReference type="EMBL" id="AZN42716.1"/>
    </source>
</evidence>
<gene>
    <name evidence="4" type="ORF">EJC50_25765</name>
</gene>
<dbReference type="Proteomes" id="UP000272528">
    <property type="component" value="Chromosome"/>
</dbReference>
<dbReference type="GO" id="GO:1904680">
    <property type="term" value="F:peptide transmembrane transporter activity"/>
    <property type="evidence" value="ECO:0007669"/>
    <property type="project" value="TreeGrafter"/>
</dbReference>
<dbReference type="GO" id="GO:0003677">
    <property type="term" value="F:DNA binding"/>
    <property type="evidence" value="ECO:0007669"/>
    <property type="project" value="UniProtKB-KW"/>
</dbReference>
<dbReference type="Pfam" id="PF12793">
    <property type="entry name" value="SgrR_N"/>
    <property type="match status" value="1"/>
</dbReference>
<dbReference type="Pfam" id="PF00496">
    <property type="entry name" value="SBP_bac_5"/>
    <property type="match status" value="1"/>
</dbReference>
<evidence type="ECO:0000313" key="5">
    <source>
        <dbReference type="Proteomes" id="UP000272528"/>
    </source>
</evidence>
<name>A0A3S9AAP6_9BACL</name>
<evidence type="ECO:0000256" key="1">
    <source>
        <dbReference type="ARBA" id="ARBA00023125"/>
    </source>
</evidence>
<dbReference type="InterPro" id="IPR039424">
    <property type="entry name" value="SBP_5"/>
</dbReference>
<organism evidence="4 5">
    <name type="scientific">Paenibacillus albus</name>
    <dbReference type="NCBI Taxonomy" id="2495582"/>
    <lineage>
        <taxon>Bacteria</taxon>
        <taxon>Bacillati</taxon>
        <taxon>Bacillota</taxon>
        <taxon>Bacilli</taxon>
        <taxon>Bacillales</taxon>
        <taxon>Paenibacillaceae</taxon>
        <taxon>Paenibacillus</taxon>
    </lineage>
</organism>
<proteinExistence type="predicted"/>
<evidence type="ECO:0000259" key="3">
    <source>
        <dbReference type="Pfam" id="PF12793"/>
    </source>
</evidence>